<evidence type="ECO:0000313" key="13">
    <source>
        <dbReference type="Proteomes" id="UP001652625"/>
    </source>
</evidence>
<dbReference type="Proteomes" id="UP001652625">
    <property type="component" value="Chromosome 11"/>
</dbReference>
<evidence type="ECO:0000256" key="10">
    <source>
        <dbReference type="ARBA" id="ARBA00023163"/>
    </source>
</evidence>
<keyword evidence="13" id="KW-1185">Reference proteome</keyword>
<evidence type="ECO:0000256" key="3">
    <source>
        <dbReference type="ARBA" id="ARBA00006167"/>
    </source>
</evidence>
<dbReference type="InterPro" id="IPR012346">
    <property type="entry name" value="p53/RUNT-type_TF_DNA-bd_sf"/>
</dbReference>
<keyword evidence="6" id="KW-0862">Zinc</keyword>
<keyword evidence="11" id="KW-0539">Nucleus</keyword>
<dbReference type="InterPro" id="IPR002117">
    <property type="entry name" value="p53_tumour_suppressor"/>
</dbReference>
<dbReference type="Pfam" id="PF00870">
    <property type="entry name" value="P53"/>
    <property type="match status" value="1"/>
</dbReference>
<proteinExistence type="inferred from homology"/>
<protein>
    <submittedName>
        <fullName evidence="14">Cellular tumor antigen p53-like isoform X1</fullName>
    </submittedName>
</protein>
<keyword evidence="9" id="KW-0010">Activator</keyword>
<dbReference type="RefSeq" id="XP_065666289.1">
    <property type="nucleotide sequence ID" value="XM_065810217.1"/>
</dbReference>
<evidence type="ECO:0000256" key="1">
    <source>
        <dbReference type="ARBA" id="ARBA00001947"/>
    </source>
</evidence>
<accession>A0ABM4CWH4</accession>
<name>A0ABM4CWH4_HYDVU</name>
<reference evidence="14" key="1">
    <citation type="submission" date="2025-08" db="UniProtKB">
        <authorList>
            <consortium name="RefSeq"/>
        </authorList>
    </citation>
    <scope>IDENTIFICATION</scope>
</reference>
<evidence type="ECO:0000256" key="4">
    <source>
        <dbReference type="ARBA" id="ARBA00022703"/>
    </source>
</evidence>
<dbReference type="GeneID" id="136087443"/>
<evidence type="ECO:0000256" key="5">
    <source>
        <dbReference type="ARBA" id="ARBA00022723"/>
    </source>
</evidence>
<evidence type="ECO:0000256" key="6">
    <source>
        <dbReference type="ARBA" id="ARBA00022833"/>
    </source>
</evidence>
<comment type="subcellular location">
    <subcellularLocation>
        <location evidence="2">Nucleus</location>
    </subcellularLocation>
</comment>
<comment type="cofactor">
    <cofactor evidence="1">
        <name>Zn(2+)</name>
        <dbReference type="ChEBI" id="CHEBI:29105"/>
    </cofactor>
</comment>
<keyword evidence="10" id="KW-0804">Transcription</keyword>
<evidence type="ECO:0000256" key="9">
    <source>
        <dbReference type="ARBA" id="ARBA00023159"/>
    </source>
</evidence>
<dbReference type="SUPFAM" id="SSF49417">
    <property type="entry name" value="p53-like transcription factors"/>
    <property type="match status" value="1"/>
</dbReference>
<dbReference type="InterPro" id="IPR008967">
    <property type="entry name" value="p53-like_TF_DNA-bd_sf"/>
</dbReference>
<dbReference type="PRINTS" id="PR00386">
    <property type="entry name" value="P53SUPPRESSR"/>
</dbReference>
<evidence type="ECO:0000256" key="8">
    <source>
        <dbReference type="ARBA" id="ARBA00023125"/>
    </source>
</evidence>
<keyword evidence="4" id="KW-0053">Apoptosis</keyword>
<sequence length="446" mass="52330">MYVYIIFSLMRIPCKENFNLSFLKMEMEKILMPAITRTDSFPDKGRFQFNLNFQEDSRKPTKSCLYTYSHRLNKLYVQPNQIIEIPFTSFYLDTKKNWNIQSFLIFKSIVYRNEVVMRCPNHLEQDKNTEKKHFVLQCQEPNTEFFIPMKLIFPGTKHYINILPISGNILPNEENSFSLKFIFACSSVCQGGINRRPLILVFNLCERSDVVDQIMMDISICSCPGRDRVNQEEKQLNRLTTIKKMYKKRRFSEGCSNTFGNNSVFCNDECTSSVKENEDCDNNQDDDNQLYTVTASSAKNLALIENFNKLMDVASFQYPYIFQSIQKRVKSSSANEYVGKEKDNTNHKRAKKVCSNEKSGMFNTIQELKKICHQLDMLKGIKTDAWHSCFRHENEEQLHNNNNPEVESLSNYLLTEHFFCYWCSTFYYSASSITCHCLHQDKFPDK</sequence>
<keyword evidence="8" id="KW-0238">DNA-binding</keyword>
<comment type="similarity">
    <text evidence="3">Belongs to the p53 family.</text>
</comment>
<keyword evidence="5" id="KW-0479">Metal-binding</keyword>
<evidence type="ECO:0000256" key="7">
    <source>
        <dbReference type="ARBA" id="ARBA00023015"/>
    </source>
</evidence>
<evidence type="ECO:0000313" key="14">
    <source>
        <dbReference type="RefSeq" id="XP_065666289.1"/>
    </source>
</evidence>
<feature type="domain" description="p53 DNA-binding" evidence="12">
    <location>
        <begin position="44"/>
        <end position="234"/>
    </location>
</feature>
<keyword evidence="7" id="KW-0805">Transcription regulation</keyword>
<gene>
    <name evidence="14" type="primary">LOC136087443</name>
</gene>
<dbReference type="PANTHER" id="PTHR11447">
    <property type="entry name" value="CELLULAR TUMOR ANTIGEN P53"/>
    <property type="match status" value="1"/>
</dbReference>
<evidence type="ECO:0000259" key="12">
    <source>
        <dbReference type="Pfam" id="PF00870"/>
    </source>
</evidence>
<evidence type="ECO:0000256" key="11">
    <source>
        <dbReference type="ARBA" id="ARBA00023242"/>
    </source>
</evidence>
<dbReference type="InterPro" id="IPR011615">
    <property type="entry name" value="p53_DNA-bd"/>
</dbReference>
<evidence type="ECO:0000256" key="2">
    <source>
        <dbReference type="ARBA" id="ARBA00004123"/>
    </source>
</evidence>
<organism evidence="13 14">
    <name type="scientific">Hydra vulgaris</name>
    <name type="common">Hydra</name>
    <name type="synonym">Hydra attenuata</name>
    <dbReference type="NCBI Taxonomy" id="6087"/>
    <lineage>
        <taxon>Eukaryota</taxon>
        <taxon>Metazoa</taxon>
        <taxon>Cnidaria</taxon>
        <taxon>Hydrozoa</taxon>
        <taxon>Hydroidolina</taxon>
        <taxon>Anthoathecata</taxon>
        <taxon>Aplanulata</taxon>
        <taxon>Hydridae</taxon>
        <taxon>Hydra</taxon>
    </lineage>
</organism>
<dbReference type="Gene3D" id="2.60.40.720">
    <property type="match status" value="1"/>
</dbReference>
<dbReference type="PANTHER" id="PTHR11447:SF16">
    <property type="entry name" value="P53 PROTEIN LONG FORM VARIANT 1"/>
    <property type="match status" value="1"/>
</dbReference>